<reference evidence="3" key="1">
    <citation type="submission" date="2013-01" db="EMBL/GenBank/DDBJ databases">
        <title>Draft Genome Sequence of a Mulberry Tree, Morus notabilis C.K. Schneid.</title>
        <authorList>
            <person name="He N."/>
            <person name="Zhao S."/>
        </authorList>
    </citation>
    <scope>NUCLEOTIDE SEQUENCE</scope>
</reference>
<dbReference type="eggNOG" id="ENOG502SDH9">
    <property type="taxonomic scope" value="Eukaryota"/>
</dbReference>
<proteinExistence type="predicted"/>
<name>W9RDK1_9ROSA</name>
<evidence type="ECO:0000256" key="1">
    <source>
        <dbReference type="SAM" id="MobiDB-lite"/>
    </source>
</evidence>
<feature type="region of interest" description="Disordered" evidence="1">
    <location>
        <begin position="39"/>
        <end position="122"/>
    </location>
</feature>
<accession>W9RDK1</accession>
<protein>
    <submittedName>
        <fullName evidence="2">Uncharacterized protein</fullName>
    </submittedName>
</protein>
<dbReference type="Proteomes" id="UP000030645">
    <property type="component" value="Unassembled WGS sequence"/>
</dbReference>
<feature type="compositionally biased region" description="Basic residues" evidence="1">
    <location>
        <begin position="85"/>
        <end position="104"/>
    </location>
</feature>
<evidence type="ECO:0000313" key="3">
    <source>
        <dbReference type="Proteomes" id="UP000030645"/>
    </source>
</evidence>
<dbReference type="EMBL" id="KE344887">
    <property type="protein sequence ID" value="EXB83830.1"/>
    <property type="molecule type" value="Genomic_DNA"/>
</dbReference>
<dbReference type="AlphaFoldDB" id="W9RDK1"/>
<keyword evidence="3" id="KW-1185">Reference proteome</keyword>
<evidence type="ECO:0000313" key="2">
    <source>
        <dbReference type="EMBL" id="EXB83830.1"/>
    </source>
</evidence>
<dbReference type="PANTHER" id="PTHR37728">
    <property type="entry name" value="BNAA04G26730D PROTEIN"/>
    <property type="match status" value="1"/>
</dbReference>
<organism evidence="2 3">
    <name type="scientific">Morus notabilis</name>
    <dbReference type="NCBI Taxonomy" id="981085"/>
    <lineage>
        <taxon>Eukaryota</taxon>
        <taxon>Viridiplantae</taxon>
        <taxon>Streptophyta</taxon>
        <taxon>Embryophyta</taxon>
        <taxon>Tracheophyta</taxon>
        <taxon>Spermatophyta</taxon>
        <taxon>Magnoliopsida</taxon>
        <taxon>eudicotyledons</taxon>
        <taxon>Gunneridae</taxon>
        <taxon>Pentapetalae</taxon>
        <taxon>rosids</taxon>
        <taxon>fabids</taxon>
        <taxon>Rosales</taxon>
        <taxon>Moraceae</taxon>
        <taxon>Moreae</taxon>
        <taxon>Morus</taxon>
    </lineage>
</organism>
<sequence>MWAASYVSPPRLGIHVIPKPATTLRSRSNLSFAVSAGLRAANDVGGEGRTTPRQKQKPKQEDSNEEEEEGKQISGSDVLWALRKAAAKKNKLSGQHKNKKKKKNSGGLSSSAGHGEEIAADYSNVRPLLVKSEWSGKFYELEKRLRDLSHTK</sequence>
<gene>
    <name evidence="2" type="ORF">L484_023436</name>
</gene>
<dbReference type="PANTHER" id="PTHR37728:SF1">
    <property type="entry name" value="OS06G0132300 PROTEIN"/>
    <property type="match status" value="1"/>
</dbReference>